<dbReference type="InterPro" id="IPR036390">
    <property type="entry name" value="WH_DNA-bd_sf"/>
</dbReference>
<dbReference type="InterPro" id="IPR000847">
    <property type="entry name" value="LysR_HTH_N"/>
</dbReference>
<dbReference type="eggNOG" id="COG0583">
    <property type="taxonomic scope" value="Bacteria"/>
</dbReference>
<protein>
    <submittedName>
        <fullName evidence="6">Transcriptional regulator, LysR family</fullName>
    </submittedName>
</protein>
<evidence type="ECO:0000256" key="2">
    <source>
        <dbReference type="ARBA" id="ARBA00023015"/>
    </source>
</evidence>
<dbReference type="HOGENOM" id="CLU_039613_16_2_6"/>
<keyword evidence="4" id="KW-0804">Transcription</keyword>
<reference evidence="6 7" key="1">
    <citation type="submission" date="2009-02" db="EMBL/GenBank/DDBJ databases">
        <title>Vibrio splendidus str. LGP32 complete genome.</title>
        <authorList>
            <person name="Mazel D."/>
            <person name="Le Roux F."/>
        </authorList>
    </citation>
    <scope>NUCLEOTIDE SEQUENCE [LARGE SCALE GENOMIC DNA]</scope>
    <source>
        <strain evidence="6 7">LGP32</strain>
    </source>
</reference>
<dbReference type="SUPFAM" id="SSF46785">
    <property type="entry name" value="Winged helix' DNA-binding domain"/>
    <property type="match status" value="1"/>
</dbReference>
<dbReference type="SUPFAM" id="SSF53850">
    <property type="entry name" value="Periplasmic binding protein-like II"/>
    <property type="match status" value="1"/>
</dbReference>
<evidence type="ECO:0000256" key="3">
    <source>
        <dbReference type="ARBA" id="ARBA00023125"/>
    </source>
</evidence>
<evidence type="ECO:0000256" key="4">
    <source>
        <dbReference type="ARBA" id="ARBA00023163"/>
    </source>
</evidence>
<dbReference type="GO" id="GO:0043565">
    <property type="term" value="F:sequence-specific DNA binding"/>
    <property type="evidence" value="ECO:0007669"/>
    <property type="project" value="TreeGrafter"/>
</dbReference>
<gene>
    <name evidence="6" type="ordered locus">VS_II0434</name>
</gene>
<dbReference type="FunFam" id="1.10.10.10:FF:000001">
    <property type="entry name" value="LysR family transcriptional regulator"/>
    <property type="match status" value="1"/>
</dbReference>
<dbReference type="PROSITE" id="PS50931">
    <property type="entry name" value="HTH_LYSR"/>
    <property type="match status" value="1"/>
</dbReference>
<dbReference type="Gene3D" id="3.40.190.290">
    <property type="match status" value="1"/>
</dbReference>
<proteinExistence type="inferred from homology"/>
<dbReference type="PRINTS" id="PR00039">
    <property type="entry name" value="HTHLYSR"/>
</dbReference>
<feature type="domain" description="HTH lysR-type" evidence="5">
    <location>
        <begin position="26"/>
        <end position="81"/>
    </location>
</feature>
<dbReference type="PANTHER" id="PTHR30537">
    <property type="entry name" value="HTH-TYPE TRANSCRIPTIONAL REGULATOR"/>
    <property type="match status" value="1"/>
</dbReference>
<dbReference type="InterPro" id="IPR005119">
    <property type="entry name" value="LysR_subst-bd"/>
</dbReference>
<dbReference type="EMBL" id="FM954973">
    <property type="protein sequence ID" value="CAV25928.1"/>
    <property type="molecule type" value="Genomic_DNA"/>
</dbReference>
<dbReference type="Proteomes" id="UP000009100">
    <property type="component" value="Chromosome 2"/>
</dbReference>
<accession>B7VR49</accession>
<dbReference type="InterPro" id="IPR036388">
    <property type="entry name" value="WH-like_DNA-bd_sf"/>
</dbReference>
<dbReference type="STRING" id="575788.VS_II0434"/>
<evidence type="ECO:0000256" key="1">
    <source>
        <dbReference type="ARBA" id="ARBA00009437"/>
    </source>
</evidence>
<keyword evidence="3" id="KW-0238">DNA-binding</keyword>
<dbReference type="CDD" id="cd08422">
    <property type="entry name" value="PBP2_CrgA_like"/>
    <property type="match status" value="1"/>
</dbReference>
<dbReference type="Pfam" id="PF00126">
    <property type="entry name" value="HTH_1"/>
    <property type="match status" value="1"/>
</dbReference>
<dbReference type="GO" id="GO:0006351">
    <property type="term" value="P:DNA-templated transcription"/>
    <property type="evidence" value="ECO:0007669"/>
    <property type="project" value="TreeGrafter"/>
</dbReference>
<dbReference type="GO" id="GO:0003700">
    <property type="term" value="F:DNA-binding transcription factor activity"/>
    <property type="evidence" value="ECO:0007669"/>
    <property type="project" value="InterPro"/>
</dbReference>
<evidence type="ECO:0000313" key="6">
    <source>
        <dbReference type="EMBL" id="CAV25928.1"/>
    </source>
</evidence>
<dbReference type="InterPro" id="IPR058163">
    <property type="entry name" value="LysR-type_TF_proteobact-type"/>
</dbReference>
<dbReference type="Gene3D" id="1.10.10.10">
    <property type="entry name" value="Winged helix-like DNA-binding domain superfamily/Winged helix DNA-binding domain"/>
    <property type="match status" value="1"/>
</dbReference>
<dbReference type="Pfam" id="PF03466">
    <property type="entry name" value="LysR_substrate"/>
    <property type="match status" value="1"/>
</dbReference>
<evidence type="ECO:0000259" key="5">
    <source>
        <dbReference type="PROSITE" id="PS50931"/>
    </source>
</evidence>
<name>B7VR49_VIBA3</name>
<sequence>MSISKKYQPTGRVPNVMINPKLIALLPDLASFILVVNEGSFTAAAKQLGVTPSALSKLITRLEKALSVKLFERTTRTLIITQAGQLVYDQSVVMINAAQQAVELSTSDHTEPAGSITVAAPEAFLNSVLQPFVVPFLNQYPEIQLKLRAADGDIDILRQGIDIAFRLTDKPDESLVLKELGKTNLVLCASPDYLDAKGTPHHPTELSEHDCLYLAETDKDHIWDFLKDDEFYTVPVSGRYAVNHSQMRLKGVKEGLGVGIFHDFVIQDALAEGSVVQVLEDWTIKSNYHGAIAMQFAQTKYMPARLRVFIDYAMEHLGDKLAGEIN</sequence>
<organism evidence="6 7">
    <name type="scientific">Vibrio atlanticus (strain LGP32)</name>
    <name type="common">Vibrio splendidus (strain Mel32)</name>
    <dbReference type="NCBI Taxonomy" id="575788"/>
    <lineage>
        <taxon>Bacteria</taxon>
        <taxon>Pseudomonadati</taxon>
        <taxon>Pseudomonadota</taxon>
        <taxon>Gammaproteobacteria</taxon>
        <taxon>Vibrionales</taxon>
        <taxon>Vibrionaceae</taxon>
        <taxon>Vibrio</taxon>
    </lineage>
</organism>
<dbReference type="AlphaFoldDB" id="B7VR49"/>
<comment type="similarity">
    <text evidence="1">Belongs to the LysR transcriptional regulatory family.</text>
</comment>
<keyword evidence="2" id="KW-0805">Transcription regulation</keyword>
<dbReference type="KEGG" id="vsp:VS_II0434"/>
<evidence type="ECO:0000313" key="7">
    <source>
        <dbReference type="Proteomes" id="UP000009100"/>
    </source>
</evidence>
<dbReference type="PANTHER" id="PTHR30537:SF5">
    <property type="entry name" value="HTH-TYPE TRANSCRIPTIONAL ACTIVATOR TTDR-RELATED"/>
    <property type="match status" value="1"/>
</dbReference>